<sequence length="277" mass="31235">MSIKIPAPLIALLARELPSIETHNSIDLLFDSADAPELDIRAEFNKSEKVSARLKEINRCSKEPLSILGRIIEGYVEVDDEYELKNCFSPEKTLSSRSKFKHQILKKLQDYNLKYHVGGMVSSGHSIASKSLESLIKEFNFPAIEQEFYRAVTKANTEPREAVSAACNILESIFKIFIHEENLPTPQKQDLQGLWKVVRKELGFDPSKLQDDDLKKILSGAFSVVDGIGAFRTHASSAHGEGKKTYNITPRHAKLAINSAHTIAQFILETWNEKRNR</sequence>
<dbReference type="GO" id="GO:0004386">
    <property type="term" value="F:helicase activity"/>
    <property type="evidence" value="ECO:0007669"/>
    <property type="project" value="UniProtKB-KW"/>
</dbReference>
<accession>A0A0J1GQR8</accession>
<dbReference type="PATRIC" id="fig|754436.4.peg.1359"/>
<dbReference type="EMBL" id="LDOV01000010">
    <property type="protein sequence ID" value="KLV02001.1"/>
    <property type="molecule type" value="Genomic_DNA"/>
</dbReference>
<name>A0A0J1GQR8_9GAMM</name>
<keyword evidence="2" id="KW-0547">Nucleotide-binding</keyword>
<keyword evidence="2" id="KW-0347">Helicase</keyword>
<dbReference type="AlphaFoldDB" id="A0A0J1GQR8"/>
<gene>
    <name evidence="2" type="ORF">ABT58_06350</name>
</gene>
<reference evidence="2 3" key="1">
    <citation type="submission" date="2015-05" db="EMBL/GenBank/DDBJ databases">
        <title>Photobacterium galathea sp. nov.</title>
        <authorList>
            <person name="Machado H."/>
            <person name="Gram L."/>
        </authorList>
    </citation>
    <scope>NUCLEOTIDE SEQUENCE [LARGE SCALE GENOMIC DNA]</scope>
    <source>
        <strain evidence="2 3">DSM 25995</strain>
    </source>
</reference>
<dbReference type="RefSeq" id="WP_047873455.1">
    <property type="nucleotide sequence ID" value="NZ_BMYC01000001.1"/>
</dbReference>
<keyword evidence="2" id="KW-0067">ATP-binding</keyword>
<dbReference type="Pfam" id="PF14355">
    <property type="entry name" value="Abi_C"/>
    <property type="match status" value="1"/>
</dbReference>
<organism evidence="2 3">
    <name type="scientific">Photobacterium aphoticum</name>
    <dbReference type="NCBI Taxonomy" id="754436"/>
    <lineage>
        <taxon>Bacteria</taxon>
        <taxon>Pseudomonadati</taxon>
        <taxon>Pseudomonadota</taxon>
        <taxon>Gammaproteobacteria</taxon>
        <taxon>Vibrionales</taxon>
        <taxon>Vibrionaceae</taxon>
        <taxon>Photobacterium</taxon>
    </lineage>
</organism>
<evidence type="ECO:0000259" key="1">
    <source>
        <dbReference type="Pfam" id="PF14355"/>
    </source>
</evidence>
<dbReference type="Proteomes" id="UP000036426">
    <property type="component" value="Unassembled WGS sequence"/>
</dbReference>
<dbReference type="InterPro" id="IPR026001">
    <property type="entry name" value="Abi-like_C"/>
</dbReference>
<dbReference type="OrthoDB" id="2678579at2"/>
<comment type="caution">
    <text evidence="2">The sequence shown here is derived from an EMBL/GenBank/DDBJ whole genome shotgun (WGS) entry which is preliminary data.</text>
</comment>
<keyword evidence="2" id="KW-0378">Hydrolase</keyword>
<keyword evidence="3" id="KW-1185">Reference proteome</keyword>
<evidence type="ECO:0000313" key="3">
    <source>
        <dbReference type="Proteomes" id="UP000036426"/>
    </source>
</evidence>
<feature type="domain" description="Abortive infection protein-like C-terminal" evidence="1">
    <location>
        <begin position="194"/>
        <end position="269"/>
    </location>
</feature>
<protein>
    <submittedName>
        <fullName evidence="2">ATP-dependent RNA helicase HrpA</fullName>
    </submittedName>
</protein>
<proteinExistence type="predicted"/>
<evidence type="ECO:0000313" key="2">
    <source>
        <dbReference type="EMBL" id="KLV02001.1"/>
    </source>
</evidence>